<dbReference type="EMBL" id="LCBL01000003">
    <property type="protein sequence ID" value="KKS09178.1"/>
    <property type="molecule type" value="Genomic_DNA"/>
</dbReference>
<dbReference type="InterPro" id="IPR006675">
    <property type="entry name" value="HDIG_dom"/>
</dbReference>
<protein>
    <recommendedName>
        <fullName evidence="5 6">Ribonuclease Y</fullName>
        <shortName evidence="5">RNase Y</shortName>
        <ecNumber evidence="5 6">3.1.-.-</ecNumber>
    </recommendedName>
</protein>
<dbReference type="InterPro" id="IPR004088">
    <property type="entry name" value="KH_dom_type_1"/>
</dbReference>
<dbReference type="HAMAP" id="MF_00335">
    <property type="entry name" value="RNase_Y"/>
    <property type="match status" value="1"/>
</dbReference>
<evidence type="ECO:0000256" key="4">
    <source>
        <dbReference type="ARBA" id="ARBA00022884"/>
    </source>
</evidence>
<keyword evidence="3 5" id="KW-0378">Hydrolase</keyword>
<organism evidence="9 10">
    <name type="scientific">candidate division CPR2 bacterium GW2011_GWC1_41_48</name>
    <dbReference type="NCBI Taxonomy" id="1618344"/>
    <lineage>
        <taxon>Bacteria</taxon>
        <taxon>Bacteria division CPR2</taxon>
    </lineage>
</organism>
<comment type="function">
    <text evidence="5">Endoribonuclease that initiates mRNA decay.</text>
</comment>
<reference evidence="9 10" key="1">
    <citation type="journal article" date="2015" name="Nature">
        <title>rRNA introns, odd ribosomes, and small enigmatic genomes across a large radiation of phyla.</title>
        <authorList>
            <person name="Brown C.T."/>
            <person name="Hug L.A."/>
            <person name="Thomas B.C."/>
            <person name="Sharon I."/>
            <person name="Castelle C.J."/>
            <person name="Singh A."/>
            <person name="Wilkins M.J."/>
            <person name="Williams K.H."/>
            <person name="Banfield J.F."/>
        </authorList>
    </citation>
    <scope>NUCLEOTIDE SEQUENCE [LARGE SCALE GENOMIC DNA]</scope>
</reference>
<comment type="caution">
    <text evidence="9">The sequence shown here is derived from an EMBL/GenBank/DDBJ whole genome shotgun (WGS) entry which is preliminary data.</text>
</comment>
<dbReference type="PROSITE" id="PS51831">
    <property type="entry name" value="HD"/>
    <property type="match status" value="1"/>
</dbReference>
<dbReference type="InterPro" id="IPR017705">
    <property type="entry name" value="Ribonuclease_Y"/>
</dbReference>
<dbReference type="GO" id="GO:0005886">
    <property type="term" value="C:plasma membrane"/>
    <property type="evidence" value="ECO:0007669"/>
    <property type="project" value="UniProtKB-UniRule"/>
</dbReference>
<gene>
    <name evidence="5" type="primary">rny</name>
    <name evidence="9" type="ORF">UU65_C0003G0233</name>
</gene>
<evidence type="ECO:0000256" key="3">
    <source>
        <dbReference type="ARBA" id="ARBA00022801"/>
    </source>
</evidence>
<keyword evidence="7" id="KW-0175">Coiled coil</keyword>
<comment type="similarity">
    <text evidence="5">Belongs to the RNase Y family.</text>
</comment>
<dbReference type="Pfam" id="PF01966">
    <property type="entry name" value="HD"/>
    <property type="match status" value="1"/>
</dbReference>
<evidence type="ECO:0000256" key="1">
    <source>
        <dbReference type="ARBA" id="ARBA00022722"/>
    </source>
</evidence>
<proteinExistence type="inferred from homology"/>
<dbReference type="PANTHER" id="PTHR12826:SF15">
    <property type="entry name" value="RIBONUCLEASE Y"/>
    <property type="match status" value="1"/>
</dbReference>
<dbReference type="GO" id="GO:0006402">
    <property type="term" value="P:mRNA catabolic process"/>
    <property type="evidence" value="ECO:0007669"/>
    <property type="project" value="UniProtKB-UniRule"/>
</dbReference>
<dbReference type="NCBIfam" id="TIGR03319">
    <property type="entry name" value="RNase_Y"/>
    <property type="match status" value="1"/>
</dbReference>
<evidence type="ECO:0000259" key="8">
    <source>
        <dbReference type="PROSITE" id="PS51831"/>
    </source>
</evidence>
<evidence type="ECO:0000256" key="2">
    <source>
        <dbReference type="ARBA" id="ARBA00022759"/>
    </source>
</evidence>
<dbReference type="InterPro" id="IPR006674">
    <property type="entry name" value="HD_domain"/>
</dbReference>
<dbReference type="SUPFAM" id="SSF109604">
    <property type="entry name" value="HD-domain/PDEase-like"/>
    <property type="match status" value="1"/>
</dbReference>
<evidence type="ECO:0000313" key="9">
    <source>
        <dbReference type="EMBL" id="KKS09178.1"/>
    </source>
</evidence>
<evidence type="ECO:0000256" key="6">
    <source>
        <dbReference type="NCBIfam" id="TIGR03319"/>
    </source>
</evidence>
<dbReference type="CDD" id="cd00077">
    <property type="entry name" value="HDc"/>
    <property type="match status" value="1"/>
</dbReference>
<dbReference type="GO" id="GO:0016787">
    <property type="term" value="F:hydrolase activity"/>
    <property type="evidence" value="ECO:0007669"/>
    <property type="project" value="UniProtKB-KW"/>
</dbReference>
<dbReference type="GO" id="GO:0003723">
    <property type="term" value="F:RNA binding"/>
    <property type="evidence" value="ECO:0007669"/>
    <property type="project" value="UniProtKB-UniRule"/>
</dbReference>
<evidence type="ECO:0000313" key="10">
    <source>
        <dbReference type="Proteomes" id="UP000033869"/>
    </source>
</evidence>
<dbReference type="GO" id="GO:0004521">
    <property type="term" value="F:RNA endonuclease activity"/>
    <property type="evidence" value="ECO:0007669"/>
    <property type="project" value="UniProtKB-UniRule"/>
</dbReference>
<accession>A0A0G0Z833</accession>
<dbReference type="Pfam" id="PF12072">
    <property type="entry name" value="RNase_Y_N"/>
    <property type="match status" value="1"/>
</dbReference>
<dbReference type="Proteomes" id="UP000033869">
    <property type="component" value="Unassembled WGS sequence"/>
</dbReference>
<sequence length="509" mass="56757">MNPVTLIVLLAGGALAGSVSGYYYRKVKVTREAKGAEAEATKLIEDAKRKAKDTVLEAKDEALKISEAAKKEEKERRDQILKLEERLASKEENLENKYDELDKKKEELTKSRAEIEDIKNQLRAIRTKQEETLVGLAKLTKEEAKEKLFKLVEKDYKEDMVNWIRKVQEEVKEDADSKAREILAYAIQHIAQDFTAETTISTVALPSDEMKGRIIGREGRNIHAIERATGCDIIVDDTPETIVISGFDPVRRAVAKLSLEKLLQDGRIHPSRIEEMVGKCEKEIDKSIKEAGEQAVYEAGVNGLSPEIVKILGRLKYRTSYAQNVLRHSIETSKIAAAIAAEVKADVKVAKVAGILHDIGKAVDQEITGTHAIISRDIAKKFSLPEPVLHAIEAHHEEVEFKTIEAVIVKVADAISGARPGARRDSLDNYVKRLGELEAIANAFEGVEKSFAIQAGREVRVIVNPENMDDLEATKLARDIADKIENDLKYPGQIKVNVIRETRAIEYAK</sequence>
<dbReference type="Gene3D" id="1.10.3210.10">
    <property type="entry name" value="Hypothetical protein af1432"/>
    <property type="match status" value="1"/>
</dbReference>
<dbReference type="InterPro" id="IPR022711">
    <property type="entry name" value="RNase_Y_N"/>
</dbReference>
<dbReference type="InterPro" id="IPR003607">
    <property type="entry name" value="HD/PDEase_dom"/>
</dbReference>
<evidence type="ECO:0000256" key="5">
    <source>
        <dbReference type="HAMAP-Rule" id="MF_00335"/>
    </source>
</evidence>
<dbReference type="InterPro" id="IPR004087">
    <property type="entry name" value="KH_dom"/>
</dbReference>
<dbReference type="NCBIfam" id="TIGR00277">
    <property type="entry name" value="HDIG"/>
    <property type="match status" value="1"/>
</dbReference>
<dbReference type="SUPFAM" id="SSF54791">
    <property type="entry name" value="Eukaryotic type KH-domain (KH-domain type I)"/>
    <property type="match status" value="1"/>
</dbReference>
<dbReference type="SMART" id="SM00471">
    <property type="entry name" value="HDc"/>
    <property type="match status" value="1"/>
</dbReference>
<keyword evidence="1 5" id="KW-0540">Nuclease</keyword>
<dbReference type="PROSITE" id="PS50084">
    <property type="entry name" value="KH_TYPE_1"/>
    <property type="match status" value="1"/>
</dbReference>
<dbReference type="Gene3D" id="3.30.1370.10">
    <property type="entry name" value="K Homology domain, type 1"/>
    <property type="match status" value="1"/>
</dbReference>
<keyword evidence="2 5" id="KW-0255">Endonuclease</keyword>
<dbReference type="Pfam" id="PF00013">
    <property type="entry name" value="KH_1"/>
    <property type="match status" value="1"/>
</dbReference>
<name>A0A0G0Z833_UNCC2</name>
<dbReference type="PANTHER" id="PTHR12826">
    <property type="entry name" value="RIBONUCLEASE Y"/>
    <property type="match status" value="1"/>
</dbReference>
<dbReference type="InterPro" id="IPR036612">
    <property type="entry name" value="KH_dom_type_1_sf"/>
</dbReference>
<feature type="coiled-coil region" evidence="7">
    <location>
        <begin position="26"/>
        <end position="128"/>
    </location>
</feature>
<evidence type="ECO:0000256" key="7">
    <source>
        <dbReference type="SAM" id="Coils"/>
    </source>
</evidence>
<dbReference type="CDD" id="cd22431">
    <property type="entry name" value="KH-I_RNaseY"/>
    <property type="match status" value="1"/>
</dbReference>
<dbReference type="PATRIC" id="fig|1618344.3.peg.895"/>
<dbReference type="EC" id="3.1.-.-" evidence="5 6"/>
<keyword evidence="4 5" id="KW-0694">RNA-binding</keyword>
<dbReference type="SMART" id="SM00322">
    <property type="entry name" value="KH"/>
    <property type="match status" value="1"/>
</dbReference>
<dbReference type="AlphaFoldDB" id="A0A0G0Z833"/>
<feature type="domain" description="HD" evidence="8">
    <location>
        <begin position="325"/>
        <end position="418"/>
    </location>
</feature>